<feature type="region of interest" description="Disordered" evidence="7">
    <location>
        <begin position="1"/>
        <end position="20"/>
    </location>
</feature>
<evidence type="ECO:0000256" key="6">
    <source>
        <dbReference type="PROSITE-ProRule" id="PRU00239"/>
    </source>
</evidence>
<feature type="region of interest" description="Disordered" evidence="7">
    <location>
        <begin position="121"/>
        <end position="192"/>
    </location>
</feature>
<evidence type="ECO:0000256" key="3">
    <source>
        <dbReference type="ARBA" id="ARBA00022801"/>
    </source>
</evidence>
<feature type="compositionally biased region" description="Polar residues" evidence="7">
    <location>
        <begin position="873"/>
        <end position="882"/>
    </location>
</feature>
<feature type="compositionally biased region" description="Basic and acidic residues" evidence="7">
    <location>
        <begin position="694"/>
        <end position="750"/>
    </location>
</feature>
<feature type="domain" description="Calpain catalytic" evidence="8">
    <location>
        <begin position="210"/>
        <end position="505"/>
    </location>
</feature>
<keyword evidence="10" id="KW-1185">Reference proteome</keyword>
<organism evidence="9 10">
    <name type="scientific">Chaetomidium leptoderma</name>
    <dbReference type="NCBI Taxonomy" id="669021"/>
    <lineage>
        <taxon>Eukaryota</taxon>
        <taxon>Fungi</taxon>
        <taxon>Dikarya</taxon>
        <taxon>Ascomycota</taxon>
        <taxon>Pezizomycotina</taxon>
        <taxon>Sordariomycetes</taxon>
        <taxon>Sordariomycetidae</taxon>
        <taxon>Sordariales</taxon>
        <taxon>Chaetomiaceae</taxon>
        <taxon>Chaetomidium</taxon>
    </lineage>
</organism>
<dbReference type="Gene3D" id="3.90.70.10">
    <property type="entry name" value="Cysteine proteinases"/>
    <property type="match status" value="1"/>
</dbReference>
<dbReference type="AlphaFoldDB" id="A0AAN6ZZ89"/>
<keyword evidence="4 6" id="KW-0788">Thiol protease</keyword>
<evidence type="ECO:0000256" key="2">
    <source>
        <dbReference type="ARBA" id="ARBA00022670"/>
    </source>
</evidence>
<evidence type="ECO:0000256" key="7">
    <source>
        <dbReference type="SAM" id="MobiDB-lite"/>
    </source>
</evidence>
<feature type="compositionally biased region" description="Basic and acidic residues" evidence="7">
    <location>
        <begin position="775"/>
        <end position="794"/>
    </location>
</feature>
<proteinExistence type="inferred from homology"/>
<gene>
    <name evidence="9" type="ORF">C8A00DRAFT_12762</name>
</gene>
<dbReference type="CDD" id="cd00044">
    <property type="entry name" value="CysPc"/>
    <property type="match status" value="1"/>
</dbReference>
<feature type="compositionally biased region" description="Low complexity" evidence="7">
    <location>
        <begin position="826"/>
        <end position="852"/>
    </location>
</feature>
<evidence type="ECO:0000256" key="4">
    <source>
        <dbReference type="ARBA" id="ARBA00022807"/>
    </source>
</evidence>
<feature type="compositionally biased region" description="Low complexity" evidence="7">
    <location>
        <begin position="126"/>
        <end position="144"/>
    </location>
</feature>
<dbReference type="Pfam" id="PF00648">
    <property type="entry name" value="Peptidase_C2"/>
    <property type="match status" value="1"/>
</dbReference>
<evidence type="ECO:0000256" key="1">
    <source>
        <dbReference type="ARBA" id="ARBA00007623"/>
    </source>
</evidence>
<feature type="compositionally biased region" description="Basic and acidic residues" evidence="7">
    <location>
        <begin position="1056"/>
        <end position="1065"/>
    </location>
</feature>
<feature type="compositionally biased region" description="Basic and acidic residues" evidence="7">
    <location>
        <begin position="651"/>
        <end position="663"/>
    </location>
</feature>
<dbReference type="Proteomes" id="UP001302745">
    <property type="component" value="Unassembled WGS sequence"/>
</dbReference>
<keyword evidence="2 6" id="KW-0645">Protease</keyword>
<dbReference type="SMART" id="SM00230">
    <property type="entry name" value="CysPc"/>
    <property type="match status" value="1"/>
</dbReference>
<feature type="compositionally biased region" description="Low complexity" evidence="7">
    <location>
        <begin position="891"/>
        <end position="905"/>
    </location>
</feature>
<evidence type="ECO:0000259" key="8">
    <source>
        <dbReference type="PROSITE" id="PS50203"/>
    </source>
</evidence>
<dbReference type="PROSITE" id="PS50203">
    <property type="entry name" value="CALPAIN_CAT"/>
    <property type="match status" value="1"/>
</dbReference>
<comment type="caution">
    <text evidence="9">The sequence shown here is derived from an EMBL/GenBank/DDBJ whole genome shotgun (WGS) entry which is preliminary data.</text>
</comment>
<evidence type="ECO:0000313" key="9">
    <source>
        <dbReference type="EMBL" id="KAK4156277.1"/>
    </source>
</evidence>
<feature type="region of interest" description="Disordered" evidence="7">
    <location>
        <begin position="651"/>
        <end position="670"/>
    </location>
</feature>
<reference evidence="9" key="1">
    <citation type="journal article" date="2023" name="Mol. Phylogenet. Evol.">
        <title>Genome-scale phylogeny and comparative genomics of the fungal order Sordariales.</title>
        <authorList>
            <person name="Hensen N."/>
            <person name="Bonometti L."/>
            <person name="Westerberg I."/>
            <person name="Brannstrom I.O."/>
            <person name="Guillou S."/>
            <person name="Cros-Aarteil S."/>
            <person name="Calhoun S."/>
            <person name="Haridas S."/>
            <person name="Kuo A."/>
            <person name="Mondo S."/>
            <person name="Pangilinan J."/>
            <person name="Riley R."/>
            <person name="LaButti K."/>
            <person name="Andreopoulos B."/>
            <person name="Lipzen A."/>
            <person name="Chen C."/>
            <person name="Yan M."/>
            <person name="Daum C."/>
            <person name="Ng V."/>
            <person name="Clum A."/>
            <person name="Steindorff A."/>
            <person name="Ohm R.A."/>
            <person name="Martin F."/>
            <person name="Silar P."/>
            <person name="Natvig D.O."/>
            <person name="Lalanne C."/>
            <person name="Gautier V."/>
            <person name="Ament-Velasquez S.L."/>
            <person name="Kruys A."/>
            <person name="Hutchinson M.I."/>
            <person name="Powell A.J."/>
            <person name="Barry K."/>
            <person name="Miller A.N."/>
            <person name="Grigoriev I.V."/>
            <person name="Debuchy R."/>
            <person name="Gladieux P."/>
            <person name="Hiltunen Thoren M."/>
            <person name="Johannesson H."/>
        </authorList>
    </citation>
    <scope>NUCLEOTIDE SEQUENCE</scope>
    <source>
        <strain evidence="9">CBS 538.74</strain>
    </source>
</reference>
<feature type="compositionally biased region" description="Basic and acidic residues" evidence="7">
    <location>
        <begin position="937"/>
        <end position="963"/>
    </location>
</feature>
<dbReference type="GO" id="GO:0004198">
    <property type="term" value="F:calcium-dependent cysteine-type endopeptidase activity"/>
    <property type="evidence" value="ECO:0007669"/>
    <property type="project" value="InterPro"/>
</dbReference>
<dbReference type="InterPro" id="IPR038765">
    <property type="entry name" value="Papain-like_cys_pep_sf"/>
</dbReference>
<feature type="compositionally biased region" description="Basic and acidic residues" evidence="7">
    <location>
        <begin position="1019"/>
        <end position="1031"/>
    </location>
</feature>
<dbReference type="FunFam" id="3.90.70.10:FF:000072">
    <property type="entry name" value="Cysteine proteinase"/>
    <property type="match status" value="1"/>
</dbReference>
<accession>A0AAN6ZZ89</accession>
<comment type="similarity">
    <text evidence="1">Belongs to the peptidase C2 family.</text>
</comment>
<feature type="compositionally biased region" description="Acidic residues" evidence="7">
    <location>
        <begin position="1131"/>
        <end position="1153"/>
    </location>
</feature>
<reference evidence="9" key="2">
    <citation type="submission" date="2023-05" db="EMBL/GenBank/DDBJ databases">
        <authorList>
            <consortium name="Lawrence Berkeley National Laboratory"/>
            <person name="Steindorff A."/>
            <person name="Hensen N."/>
            <person name="Bonometti L."/>
            <person name="Westerberg I."/>
            <person name="Brannstrom I.O."/>
            <person name="Guillou S."/>
            <person name="Cros-Aarteil S."/>
            <person name="Calhoun S."/>
            <person name="Haridas S."/>
            <person name="Kuo A."/>
            <person name="Mondo S."/>
            <person name="Pangilinan J."/>
            <person name="Riley R."/>
            <person name="Labutti K."/>
            <person name="Andreopoulos B."/>
            <person name="Lipzen A."/>
            <person name="Chen C."/>
            <person name="Yanf M."/>
            <person name="Daum C."/>
            <person name="Ng V."/>
            <person name="Clum A."/>
            <person name="Ohm R."/>
            <person name="Martin F."/>
            <person name="Silar P."/>
            <person name="Natvig D."/>
            <person name="Lalanne C."/>
            <person name="Gautier V."/>
            <person name="Ament-Velasquez S.L."/>
            <person name="Kruys A."/>
            <person name="Hutchinson M.I."/>
            <person name="Powell A.J."/>
            <person name="Barry K."/>
            <person name="Miller A.N."/>
            <person name="Grigoriev I.V."/>
            <person name="Debuchy R."/>
            <person name="Gladieux P."/>
            <person name="Thoren M.H."/>
            <person name="Johannesson H."/>
        </authorList>
    </citation>
    <scope>NUCLEOTIDE SEQUENCE</scope>
    <source>
        <strain evidence="9">CBS 538.74</strain>
    </source>
</reference>
<dbReference type="GO" id="GO:0006508">
    <property type="term" value="P:proteolysis"/>
    <property type="evidence" value="ECO:0007669"/>
    <property type="project" value="UniProtKB-KW"/>
</dbReference>
<feature type="compositionally biased region" description="Basic and acidic residues" evidence="7">
    <location>
        <begin position="1161"/>
        <end position="1189"/>
    </location>
</feature>
<dbReference type="SUPFAM" id="SSF54001">
    <property type="entry name" value="Cysteine proteinases"/>
    <property type="match status" value="1"/>
</dbReference>
<name>A0AAN6ZZ89_9PEZI</name>
<evidence type="ECO:0000256" key="5">
    <source>
        <dbReference type="PIRSR" id="PIRSR622684-1"/>
    </source>
</evidence>
<keyword evidence="3 6" id="KW-0378">Hydrolase</keyword>
<feature type="region of interest" description="Disordered" evidence="7">
    <location>
        <begin position="937"/>
        <end position="1090"/>
    </location>
</feature>
<feature type="region of interest" description="Disordered" evidence="7">
    <location>
        <begin position="1114"/>
        <end position="1189"/>
    </location>
</feature>
<sequence>MAEFPVVIQRDPGQAPLPPQRKVDEFWEKFTTKAPGKATTLLPRNELAARLAKRTAAKDLAGGSTKTTSTSYDQAADLCRAKVEQIVKECKRINQKYRDPHFDLDFDLRSGTRDCLESLSHEADDYSSGGEDSDGSSSGSGPRVRAGRKGVRGAGAGAGAGAARKGGLQEAGDGGVGDDDGDGGGRRKRGGVKGVFGNWPGRRFSPKSVKRVGDIFDDPKFYIDGPTANDVRQGRDGDCWLMAALCTLSNKPGLIERVCVARDQNVGVYGFVFHRDGEWFSEIIDDKLYLLKHDYDEARMGMQGNYDRYSWEDVTRVDSEEEYRKAFQSNSPALYFAQCAHPNETWLPLLEKAYAKAHGDYAAIEGGFTGEGLEDLTGGVTTEVVTTDILDKEHFWKELMQVNEDFLFGCSTGLWGLGYGERKGIQEGHAYSIMKAKEIDGERLLLLKNPWGKVEWKGAWSDGSKEWTAEWLTRMGHQFGDDGAFWMSYKDLLRKFQTFDRTRLFGQNWKVTSMWTTLNVAWSLDYHDTKFSFTLAKSGPVVIALSQLDDRYFRGLQGQYIFGLGFRVHKAGEDDYLVRSHTTYYMDRSCNVELDLEAGEYTVLIKIDAERTDGTLPPEDVVRLNAKKRRDKLTRIGLAYDLAHSKARPVETAEEKAAREAYGKHRKEKRRTLIRKGVMELRKREHYDKRKEWMAKRKESVWQGELQRKRAEKREAKRNAKREAIRKAAEEAERQEKEEEARGQEGDGAGKELTIPQEAEQQPDEGKQPLSGEDSEAKVANEKKGTEAEGKGEGETGAAGSGAQQDQPAAESKDDEELTKSETAEPEATTSAEEDTPPASTSETAASEAADATAEKTVSAETAAAVEKEDTSEPTIQPTETSAEAVREPAAEGAPGGAQPPTETASNADSTGPNAAFNEKIRTALEVVSSFKKELEGLLGEKPEIRREQEDRPGHEHVSDYPDVHNPSLSGFSNFARPRSYTSSDGIAAPPVRRTTRGRPLSSGPPVHSHPVHFADTAPADRRRGDDARDCESEDDDPDDSDICSVRSVSDISDGELDHRIKTGEYRLGPPPAAAGSQPPLPSGGDEVEKDPWNAVAVVGLRIYYRVAEGDKDGEGLVKLRVVRPNRWELTTDDEDDDEDEEKEEEEEEEEEEGGKGKKKHDGDEDKGTDETKVLDVDDSAKDAAVKGA</sequence>
<dbReference type="InterPro" id="IPR001300">
    <property type="entry name" value="Peptidase_C2_calpain_cat"/>
</dbReference>
<dbReference type="InterPro" id="IPR022684">
    <property type="entry name" value="Calpain_cysteine_protease"/>
</dbReference>
<dbReference type="EMBL" id="MU856871">
    <property type="protein sequence ID" value="KAK4156277.1"/>
    <property type="molecule type" value="Genomic_DNA"/>
</dbReference>
<dbReference type="PANTHER" id="PTHR10183">
    <property type="entry name" value="CALPAIN"/>
    <property type="match status" value="1"/>
</dbReference>
<protein>
    <submittedName>
        <fullName evidence="9">Calcium-dependent cysteine-type endopeptidase</fullName>
    </submittedName>
</protein>
<feature type="region of interest" description="Disordered" evidence="7">
    <location>
        <begin position="694"/>
        <end position="917"/>
    </location>
</feature>
<feature type="active site" evidence="5 6">
    <location>
        <position position="429"/>
    </location>
</feature>
<feature type="compositionally biased region" description="Acidic residues" evidence="7">
    <location>
        <begin position="1032"/>
        <end position="1042"/>
    </location>
</feature>
<dbReference type="PANTHER" id="PTHR10183:SF379">
    <property type="entry name" value="CALPAIN-5"/>
    <property type="match status" value="1"/>
</dbReference>
<feature type="active site" evidence="5 6">
    <location>
        <position position="449"/>
    </location>
</feature>
<evidence type="ECO:0000313" key="10">
    <source>
        <dbReference type="Proteomes" id="UP001302745"/>
    </source>
</evidence>
<feature type="active site" evidence="5 6">
    <location>
        <position position="239"/>
    </location>
</feature>